<evidence type="ECO:0000313" key="7">
    <source>
        <dbReference type="EMBL" id="MBR8533992.1"/>
    </source>
</evidence>
<evidence type="ECO:0000259" key="6">
    <source>
        <dbReference type="PROSITE" id="PS51935"/>
    </source>
</evidence>
<gene>
    <name evidence="7" type="ORF">KDU71_00335</name>
</gene>
<dbReference type="GO" id="GO:0006508">
    <property type="term" value="P:proteolysis"/>
    <property type="evidence" value="ECO:0007669"/>
    <property type="project" value="UniProtKB-KW"/>
</dbReference>
<evidence type="ECO:0000256" key="2">
    <source>
        <dbReference type="ARBA" id="ARBA00022670"/>
    </source>
</evidence>
<dbReference type="InterPro" id="IPR051202">
    <property type="entry name" value="Peptidase_C40"/>
</dbReference>
<dbReference type="PROSITE" id="PS51935">
    <property type="entry name" value="NLPC_P60"/>
    <property type="match status" value="1"/>
</dbReference>
<dbReference type="Pfam" id="PF18348">
    <property type="entry name" value="SH3_16"/>
    <property type="match status" value="1"/>
</dbReference>
<sequence>MKNNLLLLSLAVIALLYACEQATIKQELVIEQVEAKWVSDSRVDVFDVELVYSQDALVVKGETTIPQAKDELLLKLEQSNKLVDSLVVLPSSSIEKKWAITTLSIANLRDEPRHSAQLVSQTIMGTPVRILKQEGGWSLVQSPDRYIAWTNNSSLAFIDEAEFNAWRSGRRVFVLCDGWLEDGFGHHVSDLVKGSLLTVVEKQKDKVLLSLPDGRSGTVGADVVREFEMAGALPTLESQDLIEVSKEFMGLPYLWGGTSSKAVDCSGFLKNIYFLNGYILARDASQQIKYGQPITLQVEALQVGDLLFFGDAESKKVTHVGMYIGDTEFIHSSGCVKVNSLDETRDNYSGYRKASWLGAQRYIGHAPGDGLMPVNQHPWYVNHK</sequence>
<dbReference type="EMBL" id="JAGTAR010000001">
    <property type="protein sequence ID" value="MBR8533992.1"/>
    <property type="molecule type" value="Genomic_DNA"/>
</dbReference>
<dbReference type="InterPro" id="IPR038765">
    <property type="entry name" value="Papain-like_cys_pep_sf"/>
</dbReference>
<comment type="caution">
    <text evidence="7">The sequence shown here is derived from an EMBL/GenBank/DDBJ whole genome shotgun (WGS) entry which is preliminary data.</text>
</comment>
<protein>
    <submittedName>
        <fullName evidence="7">C40 family peptidase</fullName>
    </submittedName>
</protein>
<dbReference type="RefSeq" id="WP_212187899.1">
    <property type="nucleotide sequence ID" value="NZ_JAGTAR010000001.1"/>
</dbReference>
<dbReference type="SUPFAM" id="SSF54001">
    <property type="entry name" value="Cysteine proteinases"/>
    <property type="match status" value="1"/>
</dbReference>
<dbReference type="GO" id="GO:0008234">
    <property type="term" value="F:cysteine-type peptidase activity"/>
    <property type="evidence" value="ECO:0007669"/>
    <property type="project" value="UniProtKB-KW"/>
</dbReference>
<dbReference type="AlphaFoldDB" id="A0A941EZG7"/>
<evidence type="ECO:0000256" key="1">
    <source>
        <dbReference type="ARBA" id="ARBA00007074"/>
    </source>
</evidence>
<comment type="similarity">
    <text evidence="1">Belongs to the peptidase C40 family.</text>
</comment>
<dbReference type="PANTHER" id="PTHR47053:SF1">
    <property type="entry name" value="MUREIN DD-ENDOPEPTIDASE MEPH-RELATED"/>
    <property type="match status" value="1"/>
</dbReference>
<dbReference type="InterPro" id="IPR041382">
    <property type="entry name" value="SH3_16"/>
</dbReference>
<name>A0A941EZG7_9BACT</name>
<dbReference type="Gene3D" id="3.90.1720.10">
    <property type="entry name" value="endopeptidase domain like (from Nostoc punctiforme)"/>
    <property type="match status" value="1"/>
</dbReference>
<keyword evidence="3" id="KW-0378">Hydrolase</keyword>
<evidence type="ECO:0000313" key="8">
    <source>
        <dbReference type="Proteomes" id="UP000679220"/>
    </source>
</evidence>
<keyword evidence="2" id="KW-0645">Protease</keyword>
<reference evidence="7" key="2">
    <citation type="submission" date="2021-04" db="EMBL/GenBank/DDBJ databases">
        <authorList>
            <person name="Zhang T."/>
            <person name="Zhang Y."/>
            <person name="Lu D."/>
            <person name="Zuo D."/>
            <person name="Du Z."/>
        </authorList>
    </citation>
    <scope>NUCLEOTIDE SEQUENCE</scope>
    <source>
        <strain evidence="7">JR1</strain>
    </source>
</reference>
<dbReference type="Pfam" id="PF00877">
    <property type="entry name" value="NLPC_P60"/>
    <property type="match status" value="1"/>
</dbReference>
<accession>A0A941EZG7</accession>
<dbReference type="PANTHER" id="PTHR47053">
    <property type="entry name" value="MUREIN DD-ENDOPEPTIDASE MEPH-RELATED"/>
    <property type="match status" value="1"/>
</dbReference>
<keyword evidence="5" id="KW-0732">Signal</keyword>
<feature type="signal peptide" evidence="5">
    <location>
        <begin position="1"/>
        <end position="18"/>
    </location>
</feature>
<reference evidence="7" key="1">
    <citation type="journal article" date="2018" name="Int. J. Syst. Evol. Microbiol.">
        <title>Carboxylicivirga sediminis sp. nov., isolated from coastal sediment.</title>
        <authorList>
            <person name="Wang F.Q."/>
            <person name="Ren L.H."/>
            <person name="Zou R.J."/>
            <person name="Sun Y.Z."/>
            <person name="Liu X.J."/>
            <person name="Jiang F."/>
            <person name="Liu L.J."/>
        </authorList>
    </citation>
    <scope>NUCLEOTIDE SEQUENCE</scope>
    <source>
        <strain evidence="7">JR1</strain>
    </source>
</reference>
<feature type="chain" id="PRO_5037280064" evidence="5">
    <location>
        <begin position="19"/>
        <end position="384"/>
    </location>
</feature>
<evidence type="ECO:0000256" key="4">
    <source>
        <dbReference type="ARBA" id="ARBA00022807"/>
    </source>
</evidence>
<keyword evidence="8" id="KW-1185">Reference proteome</keyword>
<dbReference type="Proteomes" id="UP000679220">
    <property type="component" value="Unassembled WGS sequence"/>
</dbReference>
<keyword evidence="4" id="KW-0788">Thiol protease</keyword>
<proteinExistence type="inferred from homology"/>
<dbReference type="Gene3D" id="2.30.30.40">
    <property type="entry name" value="SH3 Domains"/>
    <property type="match status" value="1"/>
</dbReference>
<dbReference type="InterPro" id="IPR000064">
    <property type="entry name" value="NLP_P60_dom"/>
</dbReference>
<organism evidence="7 8">
    <name type="scientific">Carboxylicivirga sediminis</name>
    <dbReference type="NCBI Taxonomy" id="2006564"/>
    <lineage>
        <taxon>Bacteria</taxon>
        <taxon>Pseudomonadati</taxon>
        <taxon>Bacteroidota</taxon>
        <taxon>Bacteroidia</taxon>
        <taxon>Marinilabiliales</taxon>
        <taxon>Marinilabiliaceae</taxon>
        <taxon>Carboxylicivirga</taxon>
    </lineage>
</organism>
<feature type="domain" description="NlpC/P60" evidence="6">
    <location>
        <begin position="235"/>
        <end position="363"/>
    </location>
</feature>
<dbReference type="PROSITE" id="PS51257">
    <property type="entry name" value="PROKAR_LIPOPROTEIN"/>
    <property type="match status" value="1"/>
</dbReference>
<evidence type="ECO:0000256" key="5">
    <source>
        <dbReference type="SAM" id="SignalP"/>
    </source>
</evidence>
<evidence type="ECO:0000256" key="3">
    <source>
        <dbReference type="ARBA" id="ARBA00022801"/>
    </source>
</evidence>